<dbReference type="SUPFAM" id="SSF56524">
    <property type="entry name" value="Oxidoreductase molybdopterin-binding domain"/>
    <property type="match status" value="1"/>
</dbReference>
<dbReference type="Pfam" id="PF00174">
    <property type="entry name" value="Oxidored_molyb"/>
    <property type="match status" value="1"/>
</dbReference>
<dbReference type="EMBL" id="FUIG01000019">
    <property type="protein sequence ID" value="SJM30170.1"/>
    <property type="molecule type" value="Genomic_DNA"/>
</dbReference>
<evidence type="ECO:0000256" key="1">
    <source>
        <dbReference type="SAM" id="SignalP"/>
    </source>
</evidence>
<dbReference type="InterPro" id="IPR000572">
    <property type="entry name" value="OxRdtase_Mopterin-bd_dom"/>
</dbReference>
<evidence type="ECO:0000259" key="2">
    <source>
        <dbReference type="Pfam" id="PF00174"/>
    </source>
</evidence>
<dbReference type="InterPro" id="IPR036374">
    <property type="entry name" value="OxRdtase_Mopterin-bd_sf"/>
</dbReference>
<gene>
    <name evidence="3" type="ORF">BQ8482_130069</name>
</gene>
<feature type="chain" id="PRO_5015156814" description="Oxidoreductase molybdopterin-binding domain-containing protein" evidence="1">
    <location>
        <begin position="26"/>
        <end position="173"/>
    </location>
</feature>
<organism evidence="3 4">
    <name type="scientific">Mesorhizobium delmotii</name>
    <dbReference type="NCBI Taxonomy" id="1631247"/>
    <lineage>
        <taxon>Bacteria</taxon>
        <taxon>Pseudomonadati</taxon>
        <taxon>Pseudomonadota</taxon>
        <taxon>Alphaproteobacteria</taxon>
        <taxon>Hyphomicrobiales</taxon>
        <taxon>Phyllobacteriaceae</taxon>
        <taxon>Mesorhizobium</taxon>
    </lineage>
</organism>
<dbReference type="AlphaFoldDB" id="A0A2P9AGD5"/>
<keyword evidence="1" id="KW-0732">Signal</keyword>
<keyword evidence="4" id="KW-1185">Reference proteome</keyword>
<feature type="signal peptide" evidence="1">
    <location>
        <begin position="1"/>
        <end position="25"/>
    </location>
</feature>
<dbReference type="Gene3D" id="3.90.420.10">
    <property type="entry name" value="Oxidoreductase, molybdopterin-binding domain"/>
    <property type="match status" value="1"/>
</dbReference>
<feature type="domain" description="Oxidoreductase molybdopterin-binding" evidence="2">
    <location>
        <begin position="70"/>
        <end position="147"/>
    </location>
</feature>
<evidence type="ECO:0000313" key="3">
    <source>
        <dbReference type="EMBL" id="SJM30170.1"/>
    </source>
</evidence>
<reference evidence="4" key="1">
    <citation type="submission" date="2016-12" db="EMBL/GenBank/DDBJ databases">
        <authorList>
            <person name="Brunel B."/>
        </authorList>
    </citation>
    <scope>NUCLEOTIDE SEQUENCE [LARGE SCALE GENOMIC DNA]</scope>
</reference>
<dbReference type="Proteomes" id="UP000245698">
    <property type="component" value="Unassembled WGS sequence"/>
</dbReference>
<name>A0A2P9AGD5_9HYPH</name>
<protein>
    <recommendedName>
        <fullName evidence="2">Oxidoreductase molybdopterin-binding domain-containing protein</fullName>
    </recommendedName>
</protein>
<proteinExistence type="predicted"/>
<accession>A0A2P9AGD5</accession>
<sequence length="173" mass="19278">MMSRIRGALALAVALILLTISPGHVQDQQLLPPKETPVLSIEGNIRVTNADGVAQFDRAMLEKLGMTTLTTTTPWFSGPVEFEGVSLKRIMALVGAHGTEVVAIALNDYRTTIPLKDFEDFDVILALKRDKQYMPVSDKGPLFVVYPYDSSPELQAQKYYARSIWQLSRLIVR</sequence>
<evidence type="ECO:0000313" key="4">
    <source>
        <dbReference type="Proteomes" id="UP000245698"/>
    </source>
</evidence>